<dbReference type="InterPro" id="IPR050229">
    <property type="entry name" value="GlpE_sulfurtransferase"/>
</dbReference>
<dbReference type="PANTHER" id="PTHR43031:SF7">
    <property type="entry name" value="NITRIC OXIDE REDUCTASE FLRD-NAD(+) REDUCTASE"/>
    <property type="match status" value="1"/>
</dbReference>
<proteinExistence type="predicted"/>
<protein>
    <submittedName>
        <fullName evidence="2">SULFUR TRANSFERASE</fullName>
    </submittedName>
</protein>
<dbReference type="PANTHER" id="PTHR43031">
    <property type="entry name" value="FAD-DEPENDENT OXIDOREDUCTASE"/>
    <property type="match status" value="1"/>
</dbReference>
<feature type="domain" description="Rhodanese" evidence="1">
    <location>
        <begin position="310"/>
        <end position="402"/>
    </location>
</feature>
<gene>
    <name evidence="2" type="ORF">MNB_SV-5-431</name>
</gene>
<dbReference type="SMART" id="SM00450">
    <property type="entry name" value="RHOD"/>
    <property type="match status" value="3"/>
</dbReference>
<dbReference type="Gene3D" id="3.40.250.10">
    <property type="entry name" value="Rhodanese-like domain"/>
    <property type="match status" value="3"/>
</dbReference>
<organism evidence="2">
    <name type="scientific">hydrothermal vent metagenome</name>
    <dbReference type="NCBI Taxonomy" id="652676"/>
    <lineage>
        <taxon>unclassified sequences</taxon>
        <taxon>metagenomes</taxon>
        <taxon>ecological metagenomes</taxon>
    </lineage>
</organism>
<dbReference type="GO" id="GO:0016740">
    <property type="term" value="F:transferase activity"/>
    <property type="evidence" value="ECO:0007669"/>
    <property type="project" value="UniProtKB-KW"/>
</dbReference>
<dbReference type="InterPro" id="IPR036873">
    <property type="entry name" value="Rhodanese-like_dom_sf"/>
</dbReference>
<keyword evidence="2" id="KW-0808">Transferase</keyword>
<dbReference type="SUPFAM" id="SSF52821">
    <property type="entry name" value="Rhodanese/Cell cycle control phosphatase"/>
    <property type="match status" value="3"/>
</dbReference>
<name>A0A1W1EF22_9ZZZZ</name>
<accession>A0A1W1EF22</accession>
<sequence>MKLNRVLLSLIGTGLLLSLHANALPVGDMDLKQADPKVQTLLKKSNLEVVDTKYVEEKIGKGLRVSAKALLVDARPSKKFMVGHVPSAINISEGSFKVDLEQLKDVDKTAEIITYCGGWKCVLAPKVAALLKAEGFTNVKVYQAGYPAWKKTGHYVDVSTLLVKSAVKKGDRFIIDARPEKVYTATRIKGAVNIPDTKFDTMKDKLPADKAAKIIVYCGGFKCAKSHNVARELVKLGYKSVSVYAAGLPAWEKDGLAVEGKRVDKANAPKEAKADTKEYIEAHGVQLVADQEENLGMVYGPWYKEMIKNVPENIVLVDVRSADSFAAGHIKGAISAPFDSKKSKDFVAELSTHNKIVIMNCAAGAMSTEAMMAVEKHGGDLTKVFYVDANIDCNAKHECTIKVNEPI</sequence>
<dbReference type="InterPro" id="IPR001763">
    <property type="entry name" value="Rhodanese-like_dom"/>
</dbReference>
<dbReference type="CDD" id="cd00158">
    <property type="entry name" value="RHOD"/>
    <property type="match status" value="3"/>
</dbReference>
<dbReference type="PROSITE" id="PS50206">
    <property type="entry name" value="RHODANESE_3"/>
    <property type="match status" value="3"/>
</dbReference>
<dbReference type="AlphaFoldDB" id="A0A1W1EF22"/>
<reference evidence="2" key="1">
    <citation type="submission" date="2016-10" db="EMBL/GenBank/DDBJ databases">
        <authorList>
            <person name="de Groot N.N."/>
        </authorList>
    </citation>
    <scope>NUCLEOTIDE SEQUENCE</scope>
</reference>
<evidence type="ECO:0000259" key="1">
    <source>
        <dbReference type="PROSITE" id="PS50206"/>
    </source>
</evidence>
<feature type="domain" description="Rhodanese" evidence="1">
    <location>
        <begin position="65"/>
        <end position="158"/>
    </location>
</feature>
<dbReference type="Pfam" id="PF00581">
    <property type="entry name" value="Rhodanese"/>
    <property type="match status" value="3"/>
</dbReference>
<dbReference type="EMBL" id="FPKX01000057">
    <property type="protein sequence ID" value="SFZ98649.1"/>
    <property type="molecule type" value="Genomic_DNA"/>
</dbReference>
<evidence type="ECO:0000313" key="2">
    <source>
        <dbReference type="EMBL" id="SFZ98649.1"/>
    </source>
</evidence>
<feature type="domain" description="Rhodanese" evidence="1">
    <location>
        <begin position="168"/>
        <end position="260"/>
    </location>
</feature>